<dbReference type="NCBIfam" id="TIGR03348">
    <property type="entry name" value="VI_IcmF"/>
    <property type="match status" value="1"/>
</dbReference>
<dbReference type="RefSeq" id="WP_257086132.1">
    <property type="nucleotide sequence ID" value="NZ_CP102097.1"/>
</dbReference>
<gene>
    <name evidence="6" type="primary">tssM</name>
    <name evidence="6" type="ORF">NP165_19540</name>
</gene>
<evidence type="ECO:0000313" key="7">
    <source>
        <dbReference type="Proteomes" id="UP001058602"/>
    </source>
</evidence>
<dbReference type="InterPro" id="IPR009612">
    <property type="entry name" value="IcmF-rel"/>
</dbReference>
<dbReference type="Pfam" id="PF14331">
    <property type="entry name" value="IcmF-related_N"/>
    <property type="match status" value="1"/>
</dbReference>
<proteinExistence type="predicted"/>
<dbReference type="InterPro" id="IPR018247">
    <property type="entry name" value="EF_Hand_1_Ca_BS"/>
</dbReference>
<dbReference type="PANTHER" id="PTHR36153">
    <property type="entry name" value="INNER MEMBRANE PROTEIN-RELATED"/>
    <property type="match status" value="1"/>
</dbReference>
<evidence type="ECO:0000259" key="3">
    <source>
        <dbReference type="Pfam" id="PF06761"/>
    </source>
</evidence>
<evidence type="ECO:0000259" key="4">
    <source>
        <dbReference type="Pfam" id="PF14331"/>
    </source>
</evidence>
<reference evidence="6" key="1">
    <citation type="submission" date="2022-07" db="EMBL/GenBank/DDBJ databases">
        <title>Complete genome of Vibrio japonicus strain JCM 31412T and phylogenomic assessment of the Nereis clade of the genus Vibrio.</title>
        <authorList>
            <person name="Shlafstein M.D."/>
            <person name="Emsley S.A."/>
            <person name="Ushijima B."/>
            <person name="Videau P."/>
            <person name="Saw J.H."/>
        </authorList>
    </citation>
    <scope>NUCLEOTIDE SEQUENCE</scope>
    <source>
        <strain evidence="6">JCM 31412</strain>
    </source>
</reference>
<accession>A0ABY5LNJ8</accession>
<evidence type="ECO:0000313" key="6">
    <source>
        <dbReference type="EMBL" id="UUM32466.1"/>
    </source>
</evidence>
<protein>
    <submittedName>
        <fullName evidence="6">Type VI secretion system membrane subunit TssM</fullName>
    </submittedName>
</protein>
<feature type="transmembrane region" description="Helical" evidence="1">
    <location>
        <begin position="12"/>
        <end position="33"/>
    </location>
</feature>
<dbReference type="Proteomes" id="UP001058602">
    <property type="component" value="Chromosome 2"/>
</dbReference>
<dbReference type="EMBL" id="CP102097">
    <property type="protein sequence ID" value="UUM32466.1"/>
    <property type="molecule type" value="Genomic_DNA"/>
</dbReference>
<dbReference type="InterPro" id="IPR017731">
    <property type="entry name" value="TssM1-like"/>
</dbReference>
<dbReference type="InterPro" id="IPR025743">
    <property type="entry name" value="TssM1_N"/>
</dbReference>
<dbReference type="InterPro" id="IPR010623">
    <property type="entry name" value="IcmF_C"/>
</dbReference>
<keyword evidence="1" id="KW-0472">Membrane</keyword>
<feature type="transmembrane region" description="Helical" evidence="1">
    <location>
        <begin position="404"/>
        <end position="421"/>
    </location>
</feature>
<keyword evidence="1" id="KW-1133">Transmembrane helix</keyword>
<name>A0ABY5LNJ8_9VIBR</name>
<feature type="transmembrane region" description="Helical" evidence="1">
    <location>
        <begin position="39"/>
        <end position="61"/>
    </location>
</feature>
<organism evidence="6 7">
    <name type="scientific">Vibrio japonicus</name>
    <dbReference type="NCBI Taxonomy" id="1824638"/>
    <lineage>
        <taxon>Bacteria</taxon>
        <taxon>Pseudomonadati</taxon>
        <taxon>Pseudomonadota</taxon>
        <taxon>Gammaproteobacteria</taxon>
        <taxon>Vibrionales</taxon>
        <taxon>Vibrionaceae</taxon>
        <taxon>Vibrio</taxon>
    </lineage>
</organism>
<sequence length="1130" mass="128222">MFKQKILRNPLMVSSVVAFLLATVLTTVYLVWFRDTDQLYLWLGLGVVAAFYLIYQLTLWIKKKNHSNSVRLETEEETLSLVIRPLLSQSGTKPVYLLIGNKGAGRRQFLFNSNAIKPIDRSRTNKNDFFEWYESDEAIYIKPEHRLTFQEDSNSDGSLWNTFIEEVIRHNPRKPFSGCLFFIDFEFLIVSEPEQKDHTIATLLQRLNSISEKTSSALPIYMMMSKLDKLEGFKEYMHFSTLKTRVEFLSIPLKEAKGVITECYRDGYGNLVKVLESNALDASANSHDVDEKQAILSFPKQFELCQSEIGYVLERLCDVNNGVYALDIREIFFCSSLQGGRKYNLLAKSCSNYFNLPIIASEHSQLTETPYFSRFLVNSQILPESDFAGENQTYLRRIQRQSHLAMLVSVILLAGGGYFFVTTLGSNLNVINQLLDAEDNNQVAKSADFDSLLSAATHSVRPTYSAWLSGKAALEEESLPLHISRLNESTNIAYESLLKDVAKQLMPVIEEGYQTQLTQNQHDSTHPLPLLKGYLMLSEPSKRDIKFLRHQTLTVLNRLSSQPDVVNQAMLYLDTYFSTQFAPVDINMDVVRATRHSLLENSNVDLVYAGILNQADAIALGTLDLPRAVGFDFSHVFASPRNSDELNIDKIYTSAGFNSFYRPHVDLLSKQVITDNWVLGLSDNVVPSKQDKDAFKDQVRKKYTDDYISHWRNALSELKIQHHNNISDLANAIDLISGPSSPMTTVLKQVYDNTQFSPVGEKNVLISRVNPKLLVAEESVSKLAEEAIKPDYLLMSRVEQAFHPLNQLQISETSNSPTPWDETVTALGNLRNYMKDIADASNPQLAALAAARKRMRSTEADPLIKLKQIAHRSPEPVKNWLLEIVDQSWSVLMTEASHGIQIRWYSEIYTKFKKMGQGKYPFDLSATDEISVEEFELLLASGGLLDTFIKKNFAPFYDTNSWRPKQVDGKTMQLSPTLLTQLRNYNVIRDTLFNKSTNRVHIPFNAKVLDLDSSAIRASIKIANSYINYYHGPSRAREVEWPPRNGNFNITITVQDVTDEGKQHVLNKSGQWAIYKLLGESTLTNTHDGSFVSDIKVSGRDLSVLITPLTRKNPFTLAELYNFKLPESIK</sequence>
<keyword evidence="7" id="KW-1185">Reference proteome</keyword>
<feature type="domain" description="Type VI secretion system IcmF C-terminal" evidence="2">
    <location>
        <begin position="1004"/>
        <end position="1106"/>
    </location>
</feature>
<evidence type="ECO:0000259" key="5">
    <source>
        <dbReference type="Pfam" id="PF21070"/>
    </source>
</evidence>
<dbReference type="InterPro" id="IPR053156">
    <property type="entry name" value="T6SS_TssM-like"/>
</dbReference>
<dbReference type="Pfam" id="PF06761">
    <property type="entry name" value="IcmF-related"/>
    <property type="match status" value="1"/>
</dbReference>
<dbReference type="Pfam" id="PF06744">
    <property type="entry name" value="IcmF_C"/>
    <property type="match status" value="1"/>
</dbReference>
<dbReference type="PANTHER" id="PTHR36153:SF1">
    <property type="entry name" value="TYPE VI SECRETION SYSTEM COMPONENT TSSM1"/>
    <property type="match status" value="1"/>
</dbReference>
<feature type="domain" description="Type VI secretion system component TssM1 N-terminal" evidence="4">
    <location>
        <begin position="155"/>
        <end position="408"/>
    </location>
</feature>
<evidence type="ECO:0000259" key="2">
    <source>
        <dbReference type="Pfam" id="PF06744"/>
    </source>
</evidence>
<dbReference type="InterPro" id="IPR048677">
    <property type="entry name" value="TssM1_hel"/>
</dbReference>
<feature type="domain" description="IcmF-related" evidence="3">
    <location>
        <begin position="485"/>
        <end position="755"/>
    </location>
</feature>
<keyword evidence="1" id="KW-0812">Transmembrane</keyword>
<dbReference type="Pfam" id="PF21070">
    <property type="entry name" value="IcmF_helical"/>
    <property type="match status" value="1"/>
</dbReference>
<evidence type="ECO:0000256" key="1">
    <source>
        <dbReference type="SAM" id="Phobius"/>
    </source>
</evidence>
<feature type="domain" description="Type VI secretion system component TssM1 helical" evidence="5">
    <location>
        <begin position="896"/>
        <end position="995"/>
    </location>
</feature>
<dbReference type="PROSITE" id="PS00018">
    <property type="entry name" value="EF_HAND_1"/>
    <property type="match status" value="1"/>
</dbReference>